<evidence type="ECO:0000313" key="3">
    <source>
        <dbReference type="EMBL" id="KAJ7695905.1"/>
    </source>
</evidence>
<dbReference type="Gene3D" id="3.40.50.1820">
    <property type="entry name" value="alpha/beta hydrolase"/>
    <property type="match status" value="1"/>
</dbReference>
<protein>
    <submittedName>
        <fullName evidence="3">Alpha/Beta hydrolase protein</fullName>
    </submittedName>
</protein>
<dbReference type="PROSITE" id="PS00941">
    <property type="entry name" value="CARBOXYLESTERASE_B_2"/>
    <property type="match status" value="1"/>
</dbReference>
<keyword evidence="1" id="KW-0732">Signal</keyword>
<organism evidence="3 4">
    <name type="scientific">Mycena rosella</name>
    <name type="common">Pink bonnet</name>
    <name type="synonym">Agaricus rosellus</name>
    <dbReference type="NCBI Taxonomy" id="1033263"/>
    <lineage>
        <taxon>Eukaryota</taxon>
        <taxon>Fungi</taxon>
        <taxon>Dikarya</taxon>
        <taxon>Basidiomycota</taxon>
        <taxon>Agaricomycotina</taxon>
        <taxon>Agaricomycetes</taxon>
        <taxon>Agaricomycetidae</taxon>
        <taxon>Agaricales</taxon>
        <taxon>Marasmiineae</taxon>
        <taxon>Mycenaceae</taxon>
        <taxon>Mycena</taxon>
    </lineage>
</organism>
<dbReference type="Proteomes" id="UP001221757">
    <property type="component" value="Unassembled WGS sequence"/>
</dbReference>
<feature type="domain" description="Carboxylesterase type B" evidence="2">
    <location>
        <begin position="40"/>
        <end position="492"/>
    </location>
</feature>
<dbReference type="InterPro" id="IPR002018">
    <property type="entry name" value="CarbesteraseB"/>
</dbReference>
<proteinExistence type="predicted"/>
<dbReference type="Pfam" id="PF00135">
    <property type="entry name" value="COesterase"/>
    <property type="match status" value="1"/>
</dbReference>
<evidence type="ECO:0000259" key="2">
    <source>
        <dbReference type="Pfam" id="PF00135"/>
    </source>
</evidence>
<dbReference type="InterPro" id="IPR029058">
    <property type="entry name" value="AB_hydrolase_fold"/>
</dbReference>
<feature type="chain" id="PRO_5041899873" evidence="1">
    <location>
        <begin position="23"/>
        <end position="521"/>
    </location>
</feature>
<dbReference type="PANTHER" id="PTHR11559">
    <property type="entry name" value="CARBOXYLESTERASE"/>
    <property type="match status" value="1"/>
</dbReference>
<comment type="caution">
    <text evidence="3">The sequence shown here is derived from an EMBL/GenBank/DDBJ whole genome shotgun (WGS) entry which is preliminary data.</text>
</comment>
<accession>A0AAD7GI41</accession>
<dbReference type="InterPro" id="IPR050309">
    <property type="entry name" value="Type-B_Carboxylest/Lipase"/>
</dbReference>
<dbReference type="GO" id="GO:0016787">
    <property type="term" value="F:hydrolase activity"/>
    <property type="evidence" value="ECO:0007669"/>
    <property type="project" value="UniProtKB-KW"/>
</dbReference>
<evidence type="ECO:0000313" key="4">
    <source>
        <dbReference type="Proteomes" id="UP001221757"/>
    </source>
</evidence>
<reference evidence="3" key="1">
    <citation type="submission" date="2023-03" db="EMBL/GenBank/DDBJ databases">
        <title>Massive genome expansion in bonnet fungi (Mycena s.s.) driven by repeated elements and novel gene families across ecological guilds.</title>
        <authorList>
            <consortium name="Lawrence Berkeley National Laboratory"/>
            <person name="Harder C.B."/>
            <person name="Miyauchi S."/>
            <person name="Viragh M."/>
            <person name="Kuo A."/>
            <person name="Thoen E."/>
            <person name="Andreopoulos B."/>
            <person name="Lu D."/>
            <person name="Skrede I."/>
            <person name="Drula E."/>
            <person name="Henrissat B."/>
            <person name="Morin E."/>
            <person name="Kohler A."/>
            <person name="Barry K."/>
            <person name="LaButti K."/>
            <person name="Morin E."/>
            <person name="Salamov A."/>
            <person name="Lipzen A."/>
            <person name="Mereny Z."/>
            <person name="Hegedus B."/>
            <person name="Baldrian P."/>
            <person name="Stursova M."/>
            <person name="Weitz H."/>
            <person name="Taylor A."/>
            <person name="Grigoriev I.V."/>
            <person name="Nagy L.G."/>
            <person name="Martin F."/>
            <person name="Kauserud H."/>
        </authorList>
    </citation>
    <scope>NUCLEOTIDE SEQUENCE</scope>
    <source>
        <strain evidence="3">CBHHK067</strain>
    </source>
</reference>
<dbReference type="EMBL" id="JARKIE010000036">
    <property type="protein sequence ID" value="KAJ7695905.1"/>
    <property type="molecule type" value="Genomic_DNA"/>
</dbReference>
<dbReference type="SUPFAM" id="SSF53474">
    <property type="entry name" value="alpha/beta-Hydrolases"/>
    <property type="match status" value="1"/>
</dbReference>
<dbReference type="AlphaFoldDB" id="A0AAD7GI41"/>
<evidence type="ECO:0000256" key="1">
    <source>
        <dbReference type="SAM" id="SignalP"/>
    </source>
</evidence>
<keyword evidence="3" id="KW-0378">Hydrolase</keyword>
<feature type="signal peptide" evidence="1">
    <location>
        <begin position="1"/>
        <end position="22"/>
    </location>
</feature>
<keyword evidence="4" id="KW-1185">Reference proteome</keyword>
<gene>
    <name evidence="3" type="ORF">B0H17DRAFT_1007894</name>
</gene>
<name>A0AAD7GI41_MYCRO</name>
<sequence>MTLNSLQTTLIYFLFSVRAASSESIYAPVVDLGYAQYQGVFDADLNITSFLGMRYAAAPTGNLRWRAPSPPSAAGGVQLASSDPPPCHQGAFGASPTNPMLVTRAAAETEDCLFLSVYTPALNSTKPLPTIVWIHGGGYVLGGATGFNGVQLLQEANNEAVVVIIQHRLGLFGFLAGQQVKDGGALNVGLLDQDFAFRWVNKNAERALSGNPDHVTIWGQSAGAGAVIQHVVANNGKTQPQLFKAAITSSTFLPSQYKYNDRIPQTLFNEVAAQARCTDSDANALECLRAVDSASLETINLNILLAGFSQTFAFGPVVDGSFITQSPTELLAQGKTNGEILLSMTNSNEGPLFINQTVDYTNVAHYVRELFPLFGDTESAAVASVYESLGPPLEQVDLIMGESIFVCPTYNLLRAFPGASYKGEYAVTPGMHTNDLFYYFSLIILPGYVPFNNTDFRTAFNQGFFSFAAHLDPNDKLVPSITPAWPKWSAAQVEMVFNKTEDDVPMIAAAPTSQALLDRCE</sequence>
<dbReference type="InterPro" id="IPR019819">
    <property type="entry name" value="Carboxylesterase_B_CS"/>
</dbReference>